<dbReference type="EMBL" id="KR029580">
    <property type="protein sequence ID" value="AKH46287.1"/>
    <property type="molecule type" value="Genomic_DNA"/>
</dbReference>
<accession>A0A0F7L485</accession>
<keyword evidence="1" id="KW-0472">Membrane</keyword>
<name>A0A0F7L485_9VIRU</name>
<evidence type="ECO:0000313" key="2">
    <source>
        <dbReference type="EMBL" id="AKH46287.1"/>
    </source>
</evidence>
<feature type="transmembrane region" description="Helical" evidence="1">
    <location>
        <begin position="41"/>
        <end position="60"/>
    </location>
</feature>
<sequence length="62" mass="6259">MQTLIHATSVAHNMTNLVLACIARTTSHAGTVQSAGAKRTLCLCVSGAINGLAAILLILVSG</sequence>
<reference evidence="2" key="1">
    <citation type="journal article" date="2015" name="Front. Microbiol.">
        <title>Combining genomic sequencing methods to explore viral diversity and reveal potential virus-host interactions.</title>
        <authorList>
            <person name="Chow C.E."/>
            <person name="Winget D.M."/>
            <person name="White R.A.III."/>
            <person name="Hallam S.J."/>
            <person name="Suttle C.A."/>
        </authorList>
    </citation>
    <scope>NUCLEOTIDE SEQUENCE</scope>
    <source>
        <strain evidence="2">Anoxic3_5</strain>
    </source>
</reference>
<reference evidence="2" key="2">
    <citation type="submission" date="2015-03" db="EMBL/GenBank/DDBJ databases">
        <authorList>
            <person name="Chow C.-E.T."/>
            <person name="Winget D.M."/>
            <person name="White R.A.III."/>
            <person name="Hallam S.J."/>
            <person name="Suttle C.A."/>
        </authorList>
    </citation>
    <scope>NUCLEOTIDE SEQUENCE</scope>
    <source>
        <strain evidence="2">Anoxic3_5</strain>
    </source>
</reference>
<proteinExistence type="predicted"/>
<evidence type="ECO:0000256" key="1">
    <source>
        <dbReference type="SAM" id="Phobius"/>
    </source>
</evidence>
<protein>
    <submittedName>
        <fullName evidence="2">Putative bacteriophage Lambda NinG protein</fullName>
    </submittedName>
</protein>
<keyword evidence="1" id="KW-1133">Transmembrane helix</keyword>
<organism evidence="2">
    <name type="scientific">uncultured marine virus</name>
    <dbReference type="NCBI Taxonomy" id="186617"/>
    <lineage>
        <taxon>Viruses</taxon>
        <taxon>environmental samples</taxon>
    </lineage>
</organism>
<keyword evidence="1" id="KW-0812">Transmembrane</keyword>